<feature type="region of interest" description="Disordered" evidence="1">
    <location>
        <begin position="409"/>
        <end position="434"/>
    </location>
</feature>
<reference evidence="2" key="1">
    <citation type="submission" date="2021-06" db="EMBL/GenBank/DDBJ databases">
        <authorList>
            <person name="Kallberg Y."/>
            <person name="Tangrot J."/>
            <person name="Rosling A."/>
        </authorList>
    </citation>
    <scope>NUCLEOTIDE SEQUENCE</scope>
    <source>
        <strain evidence="2">MA453B</strain>
    </source>
</reference>
<feature type="non-terminal residue" evidence="2">
    <location>
        <position position="434"/>
    </location>
</feature>
<proteinExistence type="predicted"/>
<evidence type="ECO:0000313" key="2">
    <source>
        <dbReference type="EMBL" id="CAG8565209.1"/>
    </source>
</evidence>
<organism evidence="2 3">
    <name type="scientific">Dentiscutata erythropus</name>
    <dbReference type="NCBI Taxonomy" id="1348616"/>
    <lineage>
        <taxon>Eukaryota</taxon>
        <taxon>Fungi</taxon>
        <taxon>Fungi incertae sedis</taxon>
        <taxon>Mucoromycota</taxon>
        <taxon>Glomeromycotina</taxon>
        <taxon>Glomeromycetes</taxon>
        <taxon>Diversisporales</taxon>
        <taxon>Gigasporaceae</taxon>
        <taxon>Dentiscutata</taxon>
    </lineage>
</organism>
<evidence type="ECO:0000256" key="1">
    <source>
        <dbReference type="SAM" id="MobiDB-lite"/>
    </source>
</evidence>
<name>A0A9N9BIE0_9GLOM</name>
<keyword evidence="3" id="KW-1185">Reference proteome</keyword>
<dbReference type="EMBL" id="CAJVPY010002572">
    <property type="protein sequence ID" value="CAG8565209.1"/>
    <property type="molecule type" value="Genomic_DNA"/>
</dbReference>
<feature type="compositionally biased region" description="Polar residues" evidence="1">
    <location>
        <begin position="115"/>
        <end position="126"/>
    </location>
</feature>
<gene>
    <name evidence="2" type="ORF">DERYTH_LOCUS5932</name>
</gene>
<feature type="compositionally biased region" description="Polar residues" evidence="1">
    <location>
        <begin position="95"/>
        <end position="105"/>
    </location>
</feature>
<protein>
    <submittedName>
        <fullName evidence="2">1633_t:CDS:1</fullName>
    </submittedName>
</protein>
<accession>A0A9N9BIE0</accession>
<feature type="compositionally biased region" description="Basic residues" evidence="1">
    <location>
        <begin position="419"/>
        <end position="434"/>
    </location>
</feature>
<sequence>VSSRIVVLSFRDNNDSITQKTEPINNNNITMGAKALNVKSEKENIPLLVKENYSQLDKQVPGNVENLKSIWHNETEKGIYSTEATMPENSKEQKNTTSSNNSPEAKTTAKKDDNSNSTNLENNSKQGGIFPPKMTMLLFSIYVQNLENIPINEIISTMYEKIGNDFVTAKPYYTKGRRTYFEVIFDNEERQNYYAAEGITLFRQTILGYISVNLRRTNLTVKLRNIPMGKKEIISNYIREIIVYKTTNDSEIKQRIPRHTSVWGQKFLTEWKTVSKIINNTPSSIPLSINNPYIEVSNNTMQEDNINEKELTDLSMSEDENLVNMLEKENNTDLEVKDSHKNTQKNNPNTLTLHPENNIVNIQGEYKDKKMTNKRELDIIDKTILDSNKNDDSFTTVLYKKHKIKTNDTYTRQTTSYKRDRKREKHISHTKSQQ</sequence>
<dbReference type="OrthoDB" id="2437308at2759"/>
<comment type="caution">
    <text evidence="2">The sequence shown here is derived from an EMBL/GenBank/DDBJ whole genome shotgun (WGS) entry which is preliminary data.</text>
</comment>
<dbReference type="AlphaFoldDB" id="A0A9N9BIE0"/>
<feature type="region of interest" description="Disordered" evidence="1">
    <location>
        <begin position="82"/>
        <end position="127"/>
    </location>
</feature>
<dbReference type="Proteomes" id="UP000789405">
    <property type="component" value="Unassembled WGS sequence"/>
</dbReference>
<evidence type="ECO:0000313" key="3">
    <source>
        <dbReference type="Proteomes" id="UP000789405"/>
    </source>
</evidence>
<feature type="region of interest" description="Disordered" evidence="1">
    <location>
        <begin position="333"/>
        <end position="354"/>
    </location>
</feature>